<protein>
    <submittedName>
        <fullName evidence="1">Uncharacterized protein</fullName>
    </submittedName>
</protein>
<evidence type="ECO:0000313" key="1">
    <source>
        <dbReference type="EMBL" id="KAJ2807555.1"/>
    </source>
</evidence>
<name>A0ACC1LF83_9FUNG</name>
<comment type="caution">
    <text evidence="1">The sequence shown here is derived from an EMBL/GenBank/DDBJ whole genome shotgun (WGS) entry which is preliminary data.</text>
</comment>
<reference evidence="1" key="1">
    <citation type="submission" date="2022-07" db="EMBL/GenBank/DDBJ databases">
        <title>Phylogenomic reconstructions and comparative analyses of Kickxellomycotina fungi.</title>
        <authorList>
            <person name="Reynolds N.K."/>
            <person name="Stajich J.E."/>
            <person name="Barry K."/>
            <person name="Grigoriev I.V."/>
            <person name="Crous P."/>
            <person name="Smith M.E."/>
        </authorList>
    </citation>
    <scope>NUCLEOTIDE SEQUENCE</scope>
    <source>
        <strain evidence="1">BCRC 34780</strain>
    </source>
</reference>
<gene>
    <name evidence="1" type="ORF">H4R21_000422</name>
</gene>
<accession>A0ACC1LF83</accession>
<proteinExistence type="predicted"/>
<sequence length="423" mass="43648">MPQPLLPDGRTGSRSYGSTDGPAAAAATPAGQSSAVDTFFHIVCITAGTGILQLPYALRSGGWVGVAYIALAAAISAYTGRILVRCLYHRHGTRLQTYSDVAEAAFGARGRVVARAIKDVGLLGVVGTYIVLAGISIESLVAGTAAGQLGARFWVATSAAAVWAAVVLARAAHDVVLLSVFGTLTTMAMVAIVVALGVGDLAHRRAHPPTKLADPQMAPIALASICFSFGGNLNWPDLEASMRSPKKWDRTLSLATAFVAAVYVCVAAVGYGVYGDDVQSPVFLSLPPGVAVTAAEAMITAHVLLACPIVLTAVFGEAERDLAIGPDARVSRVLLRTATVAAVTATALLIPDFAKLVPILGAVTGSLAVFVIPVACYVRLFRGQHAFSAWEYAWCVLVVAVGLGCLVIGTAQAVADIMRAPIT</sequence>
<organism evidence="1 2">
    <name type="scientific">Coemansia helicoidea</name>
    <dbReference type="NCBI Taxonomy" id="1286919"/>
    <lineage>
        <taxon>Eukaryota</taxon>
        <taxon>Fungi</taxon>
        <taxon>Fungi incertae sedis</taxon>
        <taxon>Zoopagomycota</taxon>
        <taxon>Kickxellomycotina</taxon>
        <taxon>Kickxellomycetes</taxon>
        <taxon>Kickxellales</taxon>
        <taxon>Kickxellaceae</taxon>
        <taxon>Coemansia</taxon>
    </lineage>
</organism>
<dbReference type="EMBL" id="JANBUN010000048">
    <property type="protein sequence ID" value="KAJ2807555.1"/>
    <property type="molecule type" value="Genomic_DNA"/>
</dbReference>
<evidence type="ECO:0000313" key="2">
    <source>
        <dbReference type="Proteomes" id="UP001140087"/>
    </source>
</evidence>
<keyword evidence="2" id="KW-1185">Reference proteome</keyword>
<dbReference type="Proteomes" id="UP001140087">
    <property type="component" value="Unassembled WGS sequence"/>
</dbReference>